<evidence type="ECO:0000313" key="2">
    <source>
        <dbReference type="EMBL" id="SMO37910.1"/>
    </source>
</evidence>
<evidence type="ECO:0000313" key="3">
    <source>
        <dbReference type="Proteomes" id="UP000317557"/>
    </source>
</evidence>
<evidence type="ECO:0000256" key="1">
    <source>
        <dbReference type="SAM" id="Phobius"/>
    </source>
</evidence>
<organism evidence="2 3">
    <name type="scientific">Gracilimonas mengyeensis</name>
    <dbReference type="NCBI Taxonomy" id="1302730"/>
    <lineage>
        <taxon>Bacteria</taxon>
        <taxon>Pseudomonadati</taxon>
        <taxon>Balneolota</taxon>
        <taxon>Balneolia</taxon>
        <taxon>Balneolales</taxon>
        <taxon>Balneolaceae</taxon>
        <taxon>Gracilimonas</taxon>
    </lineage>
</organism>
<sequence>MKTWHWIALGVVFLISLVLEFGFMEIKSPHWWNHIPAFYAIWGFIGCVAIIYISKWLGKLFILSDEDYYDR</sequence>
<gene>
    <name evidence="2" type="ORF">SAMN06265219_101353</name>
</gene>
<dbReference type="RefSeq" id="WP_142452863.1">
    <property type="nucleotide sequence ID" value="NZ_FXTP01000001.1"/>
</dbReference>
<name>A0A521ATF5_9BACT</name>
<feature type="transmembrane region" description="Helical" evidence="1">
    <location>
        <begin position="35"/>
        <end position="54"/>
    </location>
</feature>
<keyword evidence="3" id="KW-1185">Reference proteome</keyword>
<dbReference type="EMBL" id="FXTP01000001">
    <property type="protein sequence ID" value="SMO37910.1"/>
    <property type="molecule type" value="Genomic_DNA"/>
</dbReference>
<keyword evidence="1" id="KW-1133">Transmembrane helix</keyword>
<accession>A0A521ATF5</accession>
<dbReference type="Proteomes" id="UP000317557">
    <property type="component" value="Unassembled WGS sequence"/>
</dbReference>
<dbReference type="AlphaFoldDB" id="A0A521ATF5"/>
<reference evidence="2 3" key="1">
    <citation type="submission" date="2017-05" db="EMBL/GenBank/DDBJ databases">
        <authorList>
            <person name="Varghese N."/>
            <person name="Submissions S."/>
        </authorList>
    </citation>
    <scope>NUCLEOTIDE SEQUENCE [LARGE SCALE GENOMIC DNA]</scope>
    <source>
        <strain evidence="2 3">DSM 21985</strain>
    </source>
</reference>
<feature type="transmembrane region" description="Helical" evidence="1">
    <location>
        <begin position="6"/>
        <end position="23"/>
    </location>
</feature>
<proteinExistence type="predicted"/>
<dbReference type="OrthoDB" id="1525247at2"/>
<protein>
    <submittedName>
        <fullName evidence="2">Uncharacterized protein</fullName>
    </submittedName>
</protein>
<keyword evidence="1" id="KW-0812">Transmembrane</keyword>
<keyword evidence="1" id="KW-0472">Membrane</keyword>